<name>A0A9K3PFC7_9STRA</name>
<proteinExistence type="predicted"/>
<organism evidence="1 2">
    <name type="scientific">Nitzschia inconspicua</name>
    <dbReference type="NCBI Taxonomy" id="303405"/>
    <lineage>
        <taxon>Eukaryota</taxon>
        <taxon>Sar</taxon>
        <taxon>Stramenopiles</taxon>
        <taxon>Ochrophyta</taxon>
        <taxon>Bacillariophyta</taxon>
        <taxon>Bacillariophyceae</taxon>
        <taxon>Bacillariophycidae</taxon>
        <taxon>Bacillariales</taxon>
        <taxon>Bacillariaceae</taxon>
        <taxon>Nitzschia</taxon>
    </lineage>
</organism>
<evidence type="ECO:0000313" key="1">
    <source>
        <dbReference type="EMBL" id="KAG7345507.1"/>
    </source>
</evidence>
<dbReference type="EMBL" id="JAGRRH010000022">
    <property type="protein sequence ID" value="KAG7345507.1"/>
    <property type="molecule type" value="Genomic_DNA"/>
</dbReference>
<reference evidence="1" key="1">
    <citation type="journal article" date="2021" name="Sci. Rep.">
        <title>Diploid genomic architecture of Nitzschia inconspicua, an elite biomass production diatom.</title>
        <authorList>
            <person name="Oliver A."/>
            <person name="Podell S."/>
            <person name="Pinowska A."/>
            <person name="Traller J.C."/>
            <person name="Smith S.R."/>
            <person name="McClure R."/>
            <person name="Beliaev A."/>
            <person name="Bohutskyi P."/>
            <person name="Hill E.A."/>
            <person name="Rabines A."/>
            <person name="Zheng H."/>
            <person name="Allen L.Z."/>
            <person name="Kuo A."/>
            <person name="Grigoriev I.V."/>
            <person name="Allen A.E."/>
            <person name="Hazlebeck D."/>
            <person name="Allen E.E."/>
        </authorList>
    </citation>
    <scope>NUCLEOTIDE SEQUENCE</scope>
    <source>
        <strain evidence="1">Hildebrandi</strain>
    </source>
</reference>
<sequence length="200" mass="23535">MIDSTHCHLIYTGQTVASKHRKHIRDHRRTKELKTYIKQKTRMSEAAFADVDWQSHERSVNTFKDSPHVFLIKFLHGWLPVGKCESVDTDPALLDLLLWGLNHWLQGTPIPAHIVPKRIAHLLHSLTTIGWDNFLLGWWSKHWTTLQLQYLQWNHIEVKIKNHGLSCSSNIICLMWDHCYKEWKTRNQGRYGKDADNKAQ</sequence>
<accession>A0A9K3PFC7</accession>
<protein>
    <submittedName>
        <fullName evidence="1">Uncharacterized protein</fullName>
    </submittedName>
</protein>
<gene>
    <name evidence="1" type="ORF">IV203_033038</name>
</gene>
<evidence type="ECO:0000313" key="2">
    <source>
        <dbReference type="Proteomes" id="UP000693970"/>
    </source>
</evidence>
<dbReference type="AlphaFoldDB" id="A0A9K3PFC7"/>
<reference evidence="1" key="2">
    <citation type="submission" date="2021-04" db="EMBL/GenBank/DDBJ databases">
        <authorList>
            <person name="Podell S."/>
        </authorList>
    </citation>
    <scope>NUCLEOTIDE SEQUENCE</scope>
    <source>
        <strain evidence="1">Hildebrandi</strain>
    </source>
</reference>
<keyword evidence="2" id="KW-1185">Reference proteome</keyword>
<comment type="caution">
    <text evidence="1">The sequence shown here is derived from an EMBL/GenBank/DDBJ whole genome shotgun (WGS) entry which is preliminary data.</text>
</comment>
<dbReference type="Proteomes" id="UP000693970">
    <property type="component" value="Unassembled WGS sequence"/>
</dbReference>